<feature type="transmembrane region" description="Helical" evidence="1">
    <location>
        <begin position="72"/>
        <end position="91"/>
    </location>
</feature>
<feature type="transmembrane region" description="Helical" evidence="1">
    <location>
        <begin position="12"/>
        <end position="36"/>
    </location>
</feature>
<protein>
    <submittedName>
        <fullName evidence="2">Uncharacterized protein</fullName>
    </submittedName>
</protein>
<gene>
    <name evidence="2" type="ORF">F0357_13415</name>
</gene>
<feature type="transmembrane region" description="Helical" evidence="1">
    <location>
        <begin position="151"/>
        <end position="169"/>
    </location>
</feature>
<organism evidence="2 3">
    <name type="scientific">Segnochrobactrum spirostomi</name>
    <dbReference type="NCBI Taxonomy" id="2608987"/>
    <lineage>
        <taxon>Bacteria</taxon>
        <taxon>Pseudomonadati</taxon>
        <taxon>Pseudomonadota</taxon>
        <taxon>Alphaproteobacteria</taxon>
        <taxon>Hyphomicrobiales</taxon>
        <taxon>Segnochrobactraceae</taxon>
        <taxon>Segnochrobactrum</taxon>
    </lineage>
</organism>
<reference evidence="2 3" key="1">
    <citation type="submission" date="2019-09" db="EMBL/GenBank/DDBJ databases">
        <title>Segnochrobactrum spirostomi gen. nov., sp. nov., isolated from the ciliate Spirostomum cf. yagiui and description of a novel family, Segnochrobactraceae fam. nov. within the order Rhizobiales of the class Alphaproteobacteria.</title>
        <authorList>
            <person name="Akter S."/>
            <person name="Shazib S.U.A."/>
            <person name="Shin M.K."/>
        </authorList>
    </citation>
    <scope>NUCLEOTIDE SEQUENCE [LARGE SCALE GENOMIC DNA]</scope>
    <source>
        <strain evidence="2 3">Sp-1</strain>
    </source>
</reference>
<evidence type="ECO:0000256" key="1">
    <source>
        <dbReference type="SAM" id="Phobius"/>
    </source>
</evidence>
<feature type="transmembrane region" description="Helical" evidence="1">
    <location>
        <begin position="42"/>
        <end position="60"/>
    </location>
</feature>
<dbReference type="RefSeq" id="WP_153482570.1">
    <property type="nucleotide sequence ID" value="NZ_VWNA01000001.1"/>
</dbReference>
<accession>A0A6A7Y800</accession>
<keyword evidence="3" id="KW-1185">Reference proteome</keyword>
<feature type="transmembrane region" description="Helical" evidence="1">
    <location>
        <begin position="128"/>
        <end position="145"/>
    </location>
</feature>
<keyword evidence="1" id="KW-1133">Transmembrane helix</keyword>
<keyword evidence="1" id="KW-0472">Membrane</keyword>
<dbReference type="Proteomes" id="UP000332515">
    <property type="component" value="Unassembled WGS sequence"/>
</dbReference>
<keyword evidence="1" id="KW-0812">Transmembrane</keyword>
<dbReference type="AlphaFoldDB" id="A0A6A7Y800"/>
<sequence length="176" mass="19173">MSENLHGRMGSFWLSELPYIVMLILVLVGIAITSLVPGWTAGYWQLITVAFAAIAIASEWPRLETDSRWWRLVLVQVLHWGAIFLAMRVLFLPHVAQMLNSDSIGLAVLGLLALGTLLDGIHLASWPIAVVGVLLGLSVPAIAWLDQATVMITVIALALIAAGGSYIWYRRGGRFG</sequence>
<comment type="caution">
    <text evidence="2">The sequence shown here is derived from an EMBL/GenBank/DDBJ whole genome shotgun (WGS) entry which is preliminary data.</text>
</comment>
<evidence type="ECO:0000313" key="2">
    <source>
        <dbReference type="EMBL" id="MQT13619.1"/>
    </source>
</evidence>
<proteinExistence type="predicted"/>
<dbReference type="EMBL" id="VWNA01000001">
    <property type="protein sequence ID" value="MQT13619.1"/>
    <property type="molecule type" value="Genomic_DNA"/>
</dbReference>
<name>A0A6A7Y800_9HYPH</name>
<evidence type="ECO:0000313" key="3">
    <source>
        <dbReference type="Proteomes" id="UP000332515"/>
    </source>
</evidence>
<feature type="transmembrane region" description="Helical" evidence="1">
    <location>
        <begin position="103"/>
        <end position="121"/>
    </location>
</feature>